<dbReference type="GeneID" id="30146506"/>
<dbReference type="Proteomes" id="UP000094336">
    <property type="component" value="Unassembled WGS sequence"/>
</dbReference>
<name>A0A1E3QQZ9_9ASCO</name>
<dbReference type="RefSeq" id="XP_018985443.1">
    <property type="nucleotide sequence ID" value="XM_019128653.1"/>
</dbReference>
<evidence type="ECO:0000259" key="2">
    <source>
        <dbReference type="Pfam" id="PF00134"/>
    </source>
</evidence>
<proteinExistence type="predicted"/>
<dbReference type="InterPro" id="IPR036915">
    <property type="entry name" value="Cyclin-like_sf"/>
</dbReference>
<organism evidence="3 4">
    <name type="scientific">Babjeviella inositovora NRRL Y-12698</name>
    <dbReference type="NCBI Taxonomy" id="984486"/>
    <lineage>
        <taxon>Eukaryota</taxon>
        <taxon>Fungi</taxon>
        <taxon>Dikarya</taxon>
        <taxon>Ascomycota</taxon>
        <taxon>Saccharomycotina</taxon>
        <taxon>Pichiomycetes</taxon>
        <taxon>Serinales incertae sedis</taxon>
        <taxon>Babjeviella</taxon>
    </lineage>
</organism>
<dbReference type="GO" id="GO:0016538">
    <property type="term" value="F:cyclin-dependent protein serine/threonine kinase regulator activity"/>
    <property type="evidence" value="ECO:0007669"/>
    <property type="project" value="InterPro"/>
</dbReference>
<dbReference type="AlphaFoldDB" id="A0A1E3QQZ9"/>
<dbReference type="InterPro" id="IPR006671">
    <property type="entry name" value="Cyclin_N"/>
</dbReference>
<evidence type="ECO:0000313" key="3">
    <source>
        <dbReference type="EMBL" id="ODQ80115.1"/>
    </source>
</evidence>
<dbReference type="STRING" id="984486.A0A1E3QQZ9"/>
<feature type="region of interest" description="Disordered" evidence="1">
    <location>
        <begin position="313"/>
        <end position="333"/>
    </location>
</feature>
<dbReference type="PANTHER" id="PTHR10026">
    <property type="entry name" value="CYCLIN"/>
    <property type="match status" value="1"/>
</dbReference>
<accession>A0A1E3QQZ9</accession>
<feature type="domain" description="Cyclin N-terminal" evidence="2">
    <location>
        <begin position="38"/>
        <end position="155"/>
    </location>
</feature>
<evidence type="ECO:0000256" key="1">
    <source>
        <dbReference type="SAM" id="MobiDB-lite"/>
    </source>
</evidence>
<dbReference type="InterPro" id="IPR043198">
    <property type="entry name" value="Cyclin/Ssn8"/>
</dbReference>
<gene>
    <name evidence="3" type="ORF">BABINDRAFT_161104</name>
</gene>
<protein>
    <recommendedName>
        <fullName evidence="2">Cyclin N-terminal domain-containing protein</fullName>
    </recommendedName>
</protein>
<sequence>MTSIPPNLWPDQLNFKPNKWTVLERFVKQFSPAACQMHYKAEAKLKYSACGFLVFLGSQLKLQPAAIFRATLLFHRYCLVEPVRDKLHNNQIATACLFVACKLDDCIRNIKEVVIVALGIISGKKEDGMSPAYWEWRDKLALYEETVIKVLGFDLDVPAVFDELLEAFPRMSPQEETRAKKEHPEAPLTDLLFRAARSFLVEASKCGIFNTYEGETVMQTAIIYAAVCHKHKLAKNFLADHGIRADLIKMYVCYFALYRALADLVQVGAADTKMLERVFIPFTKQKFVHYIDEDADDGSRLLRSEVSDIPDLLARKPKEDRPEGDRKRAKTEI</sequence>
<dbReference type="OrthoDB" id="25002at2759"/>
<dbReference type="EMBL" id="KV454430">
    <property type="protein sequence ID" value="ODQ80115.1"/>
    <property type="molecule type" value="Genomic_DNA"/>
</dbReference>
<dbReference type="GO" id="GO:0006357">
    <property type="term" value="P:regulation of transcription by RNA polymerase II"/>
    <property type="evidence" value="ECO:0007669"/>
    <property type="project" value="InterPro"/>
</dbReference>
<keyword evidence="4" id="KW-1185">Reference proteome</keyword>
<dbReference type="SUPFAM" id="SSF47954">
    <property type="entry name" value="Cyclin-like"/>
    <property type="match status" value="1"/>
</dbReference>
<dbReference type="Gene3D" id="1.10.472.10">
    <property type="entry name" value="Cyclin-like"/>
    <property type="match status" value="1"/>
</dbReference>
<dbReference type="Pfam" id="PF00134">
    <property type="entry name" value="Cyclin_N"/>
    <property type="match status" value="1"/>
</dbReference>
<reference evidence="4" key="1">
    <citation type="submission" date="2016-05" db="EMBL/GenBank/DDBJ databases">
        <title>Comparative genomics of biotechnologically important yeasts.</title>
        <authorList>
            <consortium name="DOE Joint Genome Institute"/>
            <person name="Riley R."/>
            <person name="Haridas S."/>
            <person name="Wolfe K.H."/>
            <person name="Lopes M.R."/>
            <person name="Hittinger C.T."/>
            <person name="Goker M."/>
            <person name="Salamov A."/>
            <person name="Wisecaver J."/>
            <person name="Long T.M."/>
            <person name="Aerts A.L."/>
            <person name="Barry K."/>
            <person name="Choi C."/>
            <person name="Clum A."/>
            <person name="Coughlan A.Y."/>
            <person name="Deshpande S."/>
            <person name="Douglass A.P."/>
            <person name="Hanson S.J."/>
            <person name="Klenk H.-P."/>
            <person name="Labutti K."/>
            <person name="Lapidus A."/>
            <person name="Lindquist E."/>
            <person name="Lipzen A."/>
            <person name="Meier-Kolthoff J.P."/>
            <person name="Ohm R.A."/>
            <person name="Otillar R.P."/>
            <person name="Pangilinan J."/>
            <person name="Peng Y."/>
            <person name="Rokas A."/>
            <person name="Rosa C.A."/>
            <person name="Scheuner C."/>
            <person name="Sibirny A.A."/>
            <person name="Slot J.C."/>
            <person name="Stielow J.B."/>
            <person name="Sun H."/>
            <person name="Kurtzman C.P."/>
            <person name="Blackwell M."/>
            <person name="Grigoriev I.V."/>
            <person name="Jeffries T.W."/>
        </authorList>
    </citation>
    <scope>NUCLEOTIDE SEQUENCE [LARGE SCALE GENOMIC DNA]</scope>
    <source>
        <strain evidence="4">NRRL Y-12698</strain>
    </source>
</reference>
<evidence type="ECO:0000313" key="4">
    <source>
        <dbReference type="Proteomes" id="UP000094336"/>
    </source>
</evidence>